<accession>A0ABN0VWJ8</accession>
<dbReference type="RefSeq" id="WP_201505413.1">
    <property type="nucleotide sequence ID" value="NZ_BAAAFR010000005.1"/>
</dbReference>
<evidence type="ECO:0000313" key="2">
    <source>
        <dbReference type="Proteomes" id="UP001501787"/>
    </source>
</evidence>
<organism evidence="1 2">
    <name type="scientific">Psychrobacter aestuarii</name>
    <dbReference type="NCBI Taxonomy" id="556327"/>
    <lineage>
        <taxon>Bacteria</taxon>
        <taxon>Pseudomonadati</taxon>
        <taxon>Pseudomonadota</taxon>
        <taxon>Gammaproteobacteria</taxon>
        <taxon>Moraxellales</taxon>
        <taxon>Moraxellaceae</taxon>
        <taxon>Psychrobacter</taxon>
    </lineage>
</organism>
<protein>
    <recommendedName>
        <fullName evidence="3">Glycoside hydrolase family 19 catalytic domain-containing protein</fullName>
    </recommendedName>
</protein>
<gene>
    <name evidence="1" type="ORF">GCM10009129_15950</name>
</gene>
<sequence>MTATAVVTDTDIFSALRGHVEGTTVLTQLIVDMTNKAMAAGMRDELIERLGVTPVVSTETRPYNLTLANLRKVYPNVNADAIPIILKLAPQYDILTKKQMAAFIATCIVESNGFNSKRESFAYTAARLRQVFSSRVRSLSEAKNLVAKGQVAVANFLYGGRYGNRSGTNDGWDYRGGGIIQNTFRSNYYILQNTTGIAFGDNPKLIEDLENAVKAAMAFWQLNGCNAKAEKINTYDDGYTLNTLTSKGIETKNYKMNYGARIVRETVNGGLNGYDDFCRTLEKCLRYL</sequence>
<name>A0ABN0VWJ8_9GAMM</name>
<evidence type="ECO:0008006" key="3">
    <source>
        <dbReference type="Google" id="ProtNLM"/>
    </source>
</evidence>
<evidence type="ECO:0000313" key="1">
    <source>
        <dbReference type="EMBL" id="GAA0319153.1"/>
    </source>
</evidence>
<dbReference type="Proteomes" id="UP001501787">
    <property type="component" value="Unassembled WGS sequence"/>
</dbReference>
<comment type="caution">
    <text evidence="1">The sequence shown here is derived from an EMBL/GenBank/DDBJ whole genome shotgun (WGS) entry which is preliminary data.</text>
</comment>
<dbReference type="InterPro" id="IPR023346">
    <property type="entry name" value="Lysozyme-like_dom_sf"/>
</dbReference>
<proteinExistence type="predicted"/>
<reference evidence="1 2" key="1">
    <citation type="journal article" date="2019" name="Int. J. Syst. Evol. Microbiol.">
        <title>The Global Catalogue of Microorganisms (GCM) 10K type strain sequencing project: providing services to taxonomists for standard genome sequencing and annotation.</title>
        <authorList>
            <consortium name="The Broad Institute Genomics Platform"/>
            <consortium name="The Broad Institute Genome Sequencing Center for Infectious Disease"/>
            <person name="Wu L."/>
            <person name="Ma J."/>
        </authorList>
    </citation>
    <scope>NUCLEOTIDE SEQUENCE [LARGE SCALE GENOMIC DNA]</scope>
    <source>
        <strain evidence="1 2">JCM 16343</strain>
    </source>
</reference>
<dbReference type="Gene3D" id="1.10.530.10">
    <property type="match status" value="1"/>
</dbReference>
<dbReference type="EMBL" id="BAAAFR010000005">
    <property type="protein sequence ID" value="GAA0319153.1"/>
    <property type="molecule type" value="Genomic_DNA"/>
</dbReference>
<keyword evidence="2" id="KW-1185">Reference proteome</keyword>
<dbReference type="SUPFAM" id="SSF53955">
    <property type="entry name" value="Lysozyme-like"/>
    <property type="match status" value="1"/>
</dbReference>